<name>A0A0F9B0J6_9ZZZZ</name>
<feature type="non-terminal residue" evidence="1">
    <location>
        <position position="1"/>
    </location>
</feature>
<protein>
    <submittedName>
        <fullName evidence="1">Uncharacterized protein</fullName>
    </submittedName>
</protein>
<gene>
    <name evidence="1" type="ORF">LCGC14_2587580</name>
</gene>
<dbReference type="AlphaFoldDB" id="A0A0F9B0J6"/>
<reference evidence="1" key="1">
    <citation type="journal article" date="2015" name="Nature">
        <title>Complex archaea that bridge the gap between prokaryotes and eukaryotes.</title>
        <authorList>
            <person name="Spang A."/>
            <person name="Saw J.H."/>
            <person name="Jorgensen S.L."/>
            <person name="Zaremba-Niedzwiedzka K."/>
            <person name="Martijn J."/>
            <person name="Lind A.E."/>
            <person name="van Eijk R."/>
            <person name="Schleper C."/>
            <person name="Guy L."/>
            <person name="Ettema T.J."/>
        </authorList>
    </citation>
    <scope>NUCLEOTIDE SEQUENCE</scope>
</reference>
<sequence length="70" mass="7644">PASVKVSALRELNDCMGYHREKAPNEEAESQRRARITSEEKELAEYAANQRVIKLSGGLESTGPDVAKTG</sequence>
<comment type="caution">
    <text evidence="1">The sequence shown here is derived from an EMBL/GenBank/DDBJ whole genome shotgun (WGS) entry which is preliminary data.</text>
</comment>
<dbReference type="EMBL" id="LAZR01043355">
    <property type="protein sequence ID" value="KKL07277.1"/>
    <property type="molecule type" value="Genomic_DNA"/>
</dbReference>
<evidence type="ECO:0000313" key="1">
    <source>
        <dbReference type="EMBL" id="KKL07277.1"/>
    </source>
</evidence>
<accession>A0A0F9B0J6</accession>
<organism evidence="1">
    <name type="scientific">marine sediment metagenome</name>
    <dbReference type="NCBI Taxonomy" id="412755"/>
    <lineage>
        <taxon>unclassified sequences</taxon>
        <taxon>metagenomes</taxon>
        <taxon>ecological metagenomes</taxon>
    </lineage>
</organism>
<proteinExistence type="predicted"/>